<name>V2QH53_9BACT</name>
<dbReference type="KEGG" id="msch:N508_001349"/>
<organism evidence="2 3">
    <name type="scientific">Mucispirillum schaedleri ASF457</name>
    <dbReference type="NCBI Taxonomy" id="1379858"/>
    <lineage>
        <taxon>Bacteria</taxon>
        <taxon>Pseudomonadati</taxon>
        <taxon>Deferribacterota</taxon>
        <taxon>Deferribacteres</taxon>
        <taxon>Deferribacterales</taxon>
        <taxon>Mucispirillaceae</taxon>
        <taxon>Mucispirillum</taxon>
    </lineage>
</organism>
<dbReference type="PANTHER" id="PTHR43685:SF2">
    <property type="entry name" value="GLYCOSYLTRANSFERASE 2-LIKE DOMAIN-CONTAINING PROTEIN"/>
    <property type="match status" value="1"/>
</dbReference>
<dbReference type="Proteomes" id="UP000017429">
    <property type="component" value="Chromosome"/>
</dbReference>
<dbReference type="OrthoDB" id="5291101at2"/>
<dbReference type="PANTHER" id="PTHR43685">
    <property type="entry name" value="GLYCOSYLTRANSFERASE"/>
    <property type="match status" value="1"/>
</dbReference>
<dbReference type="CDD" id="cd00761">
    <property type="entry name" value="Glyco_tranf_GTA_type"/>
    <property type="match status" value="1"/>
</dbReference>
<proteinExistence type="predicted"/>
<gene>
    <name evidence="2" type="ORF">N508_001349</name>
</gene>
<evidence type="ECO:0000259" key="1">
    <source>
        <dbReference type="Pfam" id="PF00535"/>
    </source>
</evidence>
<keyword evidence="3" id="KW-1185">Reference proteome</keyword>
<dbReference type="SUPFAM" id="SSF53448">
    <property type="entry name" value="Nucleotide-diphospho-sugar transferases"/>
    <property type="match status" value="1"/>
</dbReference>
<reference evidence="2" key="2">
    <citation type="submission" date="2022-05" db="EMBL/GenBank/DDBJ databases">
        <authorList>
            <person name="Proctor A.L."/>
            <person name="Phillips G.J."/>
            <person name="Wannemuehler M.J."/>
        </authorList>
    </citation>
    <scope>NUCLEOTIDE SEQUENCE</scope>
    <source>
        <strain evidence="2">ASF457</strain>
    </source>
</reference>
<dbReference type="RefSeq" id="WP_023275634.1">
    <property type="nucleotide sequence ID" value="NZ_CP097562.1"/>
</dbReference>
<protein>
    <recommendedName>
        <fullName evidence="1">Glycosyltransferase 2-like domain-containing protein</fullName>
    </recommendedName>
</protein>
<reference evidence="2" key="1">
    <citation type="journal article" date="2014" name="Genome Announc.">
        <title>Draft genome sequences of the altered schaedler flora, a defined bacterial community from gnotobiotic mice.</title>
        <authorList>
            <person name="Wannemuehler M.J."/>
            <person name="Overstreet A.M."/>
            <person name="Ward D.V."/>
            <person name="Phillips G.J."/>
        </authorList>
    </citation>
    <scope>NUCLEOTIDE SEQUENCE</scope>
    <source>
        <strain evidence="2">ASF457</strain>
    </source>
</reference>
<dbReference type="Gene3D" id="3.90.550.10">
    <property type="entry name" value="Spore Coat Polysaccharide Biosynthesis Protein SpsA, Chain A"/>
    <property type="match status" value="1"/>
</dbReference>
<dbReference type="AlphaFoldDB" id="V2QH53"/>
<dbReference type="InterPro" id="IPR001173">
    <property type="entry name" value="Glyco_trans_2-like"/>
</dbReference>
<reference evidence="2" key="3">
    <citation type="submission" date="2022-06" db="EMBL/GenBank/DDBJ databases">
        <title>Resources to Facilitate Use of the Altered Schaedler Flora (ASF) Mouse Model to Study Microbiome Function.</title>
        <authorList>
            <person name="Proctor A."/>
            <person name="Parvinroo S."/>
            <person name="Richie T."/>
            <person name="Jia X."/>
            <person name="Lee S.T.M."/>
            <person name="Karp P.D."/>
            <person name="Paley S."/>
            <person name="Kostic A.D."/>
            <person name="Pierre J.F."/>
            <person name="Wannemuehler M.J."/>
            <person name="Phillips G.J."/>
        </authorList>
    </citation>
    <scope>NUCLEOTIDE SEQUENCE</scope>
    <source>
        <strain evidence="2">ASF457</strain>
    </source>
</reference>
<dbReference type="InterPro" id="IPR050834">
    <property type="entry name" value="Glycosyltransf_2"/>
</dbReference>
<evidence type="ECO:0000313" key="3">
    <source>
        <dbReference type="Proteomes" id="UP000017429"/>
    </source>
</evidence>
<dbReference type="Pfam" id="PF00535">
    <property type="entry name" value="Glycos_transf_2"/>
    <property type="match status" value="1"/>
</dbReference>
<accession>V2QH53</accession>
<dbReference type="eggNOG" id="COG1216">
    <property type="taxonomic scope" value="Bacteria"/>
</dbReference>
<dbReference type="InterPro" id="IPR029044">
    <property type="entry name" value="Nucleotide-diphossugar_trans"/>
</dbReference>
<sequence length="255" mass="30047">MKTVSVIIPVYNRTFSIRDAVESVLIQSVKPSEIIVIDDGSSFDMVLYLKNYMQHIRLIKLNENKGISFARNTGIKAACSEYIAFLDSDDLFLPEKLEYQLNYMAENNLYISHTDEFWYRKDRWINQGKSNKRYGGYIFDKILDKCRISPSSLIVHKSVFDEAGYFNEDLRVCEDYEISLRFALKYNIGYLEKKLIIKRAVEENSLSKGIKHIEHIRYEILEKLYRNINNMLDLDLKNAMINEIERKKHIISPFI</sequence>
<evidence type="ECO:0000313" key="2">
    <source>
        <dbReference type="EMBL" id="USF24266.1"/>
    </source>
</evidence>
<dbReference type="EMBL" id="CP097562">
    <property type="protein sequence ID" value="USF24266.1"/>
    <property type="molecule type" value="Genomic_DNA"/>
</dbReference>
<feature type="domain" description="Glycosyltransferase 2-like" evidence="1">
    <location>
        <begin position="5"/>
        <end position="116"/>
    </location>
</feature>